<dbReference type="RefSeq" id="WP_109892604.1">
    <property type="nucleotide sequence ID" value="NZ_CP029550.1"/>
</dbReference>
<dbReference type="PANTHER" id="PTHR37844:SF2">
    <property type="entry name" value="SER_THR PROTEIN PHOSPHATASE SUPERFAMILY (AFU_ORTHOLOGUE AFUA_1G14840)"/>
    <property type="match status" value="1"/>
</dbReference>
<dbReference type="KEGG" id="mets:DK389_21340"/>
<gene>
    <name evidence="2" type="ORF">DK389_21340</name>
</gene>
<evidence type="ECO:0000313" key="2">
    <source>
        <dbReference type="EMBL" id="AWN42581.1"/>
    </source>
</evidence>
<dbReference type="AlphaFoldDB" id="A0A2U8WAH2"/>
<dbReference type="GO" id="GO:0016787">
    <property type="term" value="F:hydrolase activity"/>
    <property type="evidence" value="ECO:0007669"/>
    <property type="project" value="InterPro"/>
</dbReference>
<feature type="domain" description="Calcineurin-like phosphoesterase" evidence="1">
    <location>
        <begin position="1"/>
        <end position="224"/>
    </location>
</feature>
<keyword evidence="3" id="KW-1185">Reference proteome</keyword>
<sequence>MRIWLLSDLHRDVGGAPWDPVTVPVADVAVVAGDVCEGLPEAVHWAAEAIGPHMPVVMVPGNHSFYRRTHGEELDRGRAAAAAAGMHLLEDAVVTLGGVRFCGTTLWTDYALDGIERRAAAMETARRGLNDHRRITWTKQPEWRRFRPQEALGLHKASRAYLDAALGENPDGLPQVVVTHHGPAPASVAPAFAGDPLNPAFVSDLSPLIEAHRPALWLHGHVHASRDYVVGATRVVCNPKGYGSENPGFSPDLVIEVGA</sequence>
<dbReference type="InterPro" id="IPR029052">
    <property type="entry name" value="Metallo-depent_PP-like"/>
</dbReference>
<dbReference type="EMBL" id="CP029550">
    <property type="protein sequence ID" value="AWN42581.1"/>
    <property type="molecule type" value="Genomic_DNA"/>
</dbReference>
<dbReference type="SUPFAM" id="SSF56300">
    <property type="entry name" value="Metallo-dependent phosphatases"/>
    <property type="match status" value="1"/>
</dbReference>
<dbReference type="Gene3D" id="3.60.21.10">
    <property type="match status" value="1"/>
</dbReference>
<reference evidence="3" key="1">
    <citation type="submission" date="2018-05" db="EMBL/GenBank/DDBJ databases">
        <title>Complete Genome Sequence of Methylobacterium sp. 17SD2-17.</title>
        <authorList>
            <person name="Srinivasan S."/>
        </authorList>
    </citation>
    <scope>NUCLEOTIDE SEQUENCE [LARGE SCALE GENOMIC DNA]</scope>
    <source>
        <strain evidence="3">17SD2-17</strain>
    </source>
</reference>
<dbReference type="Pfam" id="PF00149">
    <property type="entry name" value="Metallophos"/>
    <property type="match status" value="1"/>
</dbReference>
<dbReference type="PANTHER" id="PTHR37844">
    <property type="entry name" value="SER/THR PROTEIN PHOSPHATASE SUPERFAMILY (AFU_ORTHOLOGUE AFUA_1G14840)"/>
    <property type="match status" value="1"/>
</dbReference>
<proteinExistence type="predicted"/>
<evidence type="ECO:0000259" key="1">
    <source>
        <dbReference type="Pfam" id="PF00149"/>
    </source>
</evidence>
<dbReference type="Proteomes" id="UP000245926">
    <property type="component" value="Chromosome"/>
</dbReference>
<dbReference type="OrthoDB" id="356681at2"/>
<accession>A0A2U8WAH2</accession>
<name>A0A2U8WAH2_9HYPH</name>
<evidence type="ECO:0000313" key="3">
    <source>
        <dbReference type="Proteomes" id="UP000245926"/>
    </source>
</evidence>
<protein>
    <submittedName>
        <fullName evidence="2">Metallophosphoesterase</fullName>
    </submittedName>
</protein>
<organism evidence="2 3">
    <name type="scientific">Methylobacterium durans</name>
    <dbReference type="NCBI Taxonomy" id="2202825"/>
    <lineage>
        <taxon>Bacteria</taxon>
        <taxon>Pseudomonadati</taxon>
        <taxon>Pseudomonadota</taxon>
        <taxon>Alphaproteobacteria</taxon>
        <taxon>Hyphomicrobiales</taxon>
        <taxon>Methylobacteriaceae</taxon>
        <taxon>Methylobacterium</taxon>
    </lineage>
</organism>
<dbReference type="InterPro" id="IPR004843">
    <property type="entry name" value="Calcineurin-like_PHP"/>
</dbReference>